<sequence>MTEPIFIAVHVGAGNLARSKEPKYRAACAKACELAMQVLKRSDGTAAEAVAVAIAQLENDPITNAGYGSNLTLKGTVECDASLMTGKAGTFGAVGAVSGIKNPIFTAYQMVIDAEKGLLSLGRIPPMFLAGEGATTWAKERGQTVIDPEILIEENAQNVYLDHLQRLIEDQNDQKKVDLGHDTVGAICADQFGHIAAGVSSGGISLKAPGRVGEAAMYGSGCWAQNEKGDLPGIACSTTGTGEQIMRTMFTYKCADRISKQQDIQTSIHDALTKDFLESPLLDMYDVKSVGTIALRSQKSNHSTRIEFWYGHVTEDMGIGYMTGTSKKPKVKCNISKHNI</sequence>
<dbReference type="Pfam" id="PF01112">
    <property type="entry name" value="Asparaginase_2"/>
    <property type="match status" value="1"/>
</dbReference>
<dbReference type="InterPro" id="IPR029055">
    <property type="entry name" value="Ntn_hydrolases_N"/>
</dbReference>
<organism evidence="1 2">
    <name type="scientific">Mucor flavus</name>
    <dbReference type="NCBI Taxonomy" id="439312"/>
    <lineage>
        <taxon>Eukaryota</taxon>
        <taxon>Fungi</taxon>
        <taxon>Fungi incertae sedis</taxon>
        <taxon>Mucoromycota</taxon>
        <taxon>Mucoromycotina</taxon>
        <taxon>Mucoromycetes</taxon>
        <taxon>Mucorales</taxon>
        <taxon>Mucorineae</taxon>
        <taxon>Mucoraceae</taxon>
        <taxon>Mucor</taxon>
    </lineage>
</organism>
<gene>
    <name evidence="1" type="ORF">MFLAVUS_005588</name>
</gene>
<dbReference type="InterPro" id="IPR037464">
    <property type="entry name" value="Taspase1"/>
</dbReference>
<reference evidence="1 2" key="1">
    <citation type="submission" date="2024-04" db="EMBL/GenBank/DDBJ databases">
        <title>genome sequences of Mucor flavus KT1a and Helicostylum pulchrum KT1b strains isolated from the surface of a dry-aged beef.</title>
        <authorList>
            <person name="Toyotome T."/>
            <person name="Hosono M."/>
            <person name="Torimaru M."/>
            <person name="Fukuda K."/>
            <person name="Mikami N."/>
        </authorList>
    </citation>
    <scope>NUCLEOTIDE SEQUENCE [LARGE SCALE GENOMIC DNA]</scope>
    <source>
        <strain evidence="1 2">KT1a</strain>
    </source>
</reference>
<dbReference type="InterPro" id="IPR000246">
    <property type="entry name" value="Peptidase_T2"/>
</dbReference>
<name>A0ABP9YZ46_9FUNG</name>
<dbReference type="Proteomes" id="UP001473302">
    <property type="component" value="Unassembled WGS sequence"/>
</dbReference>
<dbReference type="Gene3D" id="3.60.20.30">
    <property type="entry name" value="(Glycosyl)asparaginase"/>
    <property type="match status" value="1"/>
</dbReference>
<dbReference type="PANTHER" id="PTHR10188:SF8">
    <property type="entry name" value="THREONINE ASPARTASE 1"/>
    <property type="match status" value="1"/>
</dbReference>
<dbReference type="EMBL" id="BAABUK010000012">
    <property type="protein sequence ID" value="GAA5812138.1"/>
    <property type="molecule type" value="Genomic_DNA"/>
</dbReference>
<accession>A0ABP9YZ46</accession>
<evidence type="ECO:0000313" key="2">
    <source>
        <dbReference type="Proteomes" id="UP001473302"/>
    </source>
</evidence>
<protein>
    <submittedName>
        <fullName evidence="1">Uncharacterized protein</fullName>
    </submittedName>
</protein>
<dbReference type="SUPFAM" id="SSF56235">
    <property type="entry name" value="N-terminal nucleophile aminohydrolases (Ntn hydrolases)"/>
    <property type="match status" value="1"/>
</dbReference>
<evidence type="ECO:0000313" key="1">
    <source>
        <dbReference type="EMBL" id="GAA5812138.1"/>
    </source>
</evidence>
<dbReference type="CDD" id="cd04514">
    <property type="entry name" value="Taspase1_like"/>
    <property type="match status" value="1"/>
</dbReference>
<dbReference type="PANTHER" id="PTHR10188">
    <property type="entry name" value="L-ASPARAGINASE"/>
    <property type="match status" value="1"/>
</dbReference>
<keyword evidence="2" id="KW-1185">Reference proteome</keyword>
<proteinExistence type="predicted"/>
<comment type="caution">
    <text evidence="1">The sequence shown here is derived from an EMBL/GenBank/DDBJ whole genome shotgun (WGS) entry which is preliminary data.</text>
</comment>